<reference evidence="1" key="1">
    <citation type="submission" date="2020-08" db="EMBL/GenBank/DDBJ databases">
        <title>Multicomponent nature underlies the extraordinary mechanical properties of spider dragline silk.</title>
        <authorList>
            <person name="Kono N."/>
            <person name="Nakamura H."/>
            <person name="Mori M."/>
            <person name="Yoshida Y."/>
            <person name="Ohtoshi R."/>
            <person name="Malay A.D."/>
            <person name="Moran D.A.P."/>
            <person name="Tomita M."/>
            <person name="Numata K."/>
            <person name="Arakawa K."/>
        </authorList>
    </citation>
    <scope>NUCLEOTIDE SEQUENCE</scope>
</reference>
<comment type="caution">
    <text evidence="1">The sequence shown here is derived from an EMBL/GenBank/DDBJ whole genome shotgun (WGS) entry which is preliminary data.</text>
</comment>
<sequence length="125" mass="14740">MFLGEKLFTEEPTTRTGKYPRSDPPTQKLFYLEQICLRERVKSWHTYILSGFFFSSEVNPNCVGDAQRKECNRGYLWNKTELILQIKEQKNKHEDTCGNYIYAHYFANQFVPRSPTSRASLISME</sequence>
<dbReference type="EMBL" id="BMAW01026231">
    <property type="protein sequence ID" value="GFT96183.1"/>
    <property type="molecule type" value="Genomic_DNA"/>
</dbReference>
<protein>
    <submittedName>
        <fullName evidence="1">Uncharacterized protein</fullName>
    </submittedName>
</protein>
<evidence type="ECO:0000313" key="1">
    <source>
        <dbReference type="EMBL" id="GFT96183.1"/>
    </source>
</evidence>
<evidence type="ECO:0000313" key="2">
    <source>
        <dbReference type="Proteomes" id="UP000887013"/>
    </source>
</evidence>
<name>A0A8X6UAX5_NEPPI</name>
<organism evidence="1 2">
    <name type="scientific">Nephila pilipes</name>
    <name type="common">Giant wood spider</name>
    <name type="synonym">Nephila maculata</name>
    <dbReference type="NCBI Taxonomy" id="299642"/>
    <lineage>
        <taxon>Eukaryota</taxon>
        <taxon>Metazoa</taxon>
        <taxon>Ecdysozoa</taxon>
        <taxon>Arthropoda</taxon>
        <taxon>Chelicerata</taxon>
        <taxon>Arachnida</taxon>
        <taxon>Araneae</taxon>
        <taxon>Araneomorphae</taxon>
        <taxon>Entelegynae</taxon>
        <taxon>Araneoidea</taxon>
        <taxon>Nephilidae</taxon>
        <taxon>Nephila</taxon>
    </lineage>
</organism>
<gene>
    <name evidence="1" type="ORF">NPIL_276151</name>
</gene>
<dbReference type="AlphaFoldDB" id="A0A8X6UAX5"/>
<keyword evidence="2" id="KW-1185">Reference proteome</keyword>
<accession>A0A8X6UAX5</accession>
<dbReference type="Proteomes" id="UP000887013">
    <property type="component" value="Unassembled WGS sequence"/>
</dbReference>
<proteinExistence type="predicted"/>
<dbReference type="OrthoDB" id="10340907at2759"/>